<dbReference type="InterPro" id="IPR001769">
    <property type="entry name" value="Gingipain"/>
</dbReference>
<accession>A0A0W8FYG1</accession>
<proteinExistence type="predicted"/>
<dbReference type="GO" id="GO:0006508">
    <property type="term" value="P:proteolysis"/>
    <property type="evidence" value="ECO:0007669"/>
    <property type="project" value="InterPro"/>
</dbReference>
<evidence type="ECO:0008006" key="4">
    <source>
        <dbReference type="Google" id="ProtNLM"/>
    </source>
</evidence>
<dbReference type="Pfam" id="PF01364">
    <property type="entry name" value="Peptidase_C25"/>
    <property type="match status" value="1"/>
</dbReference>
<gene>
    <name evidence="3" type="ORF">ASZ90_004233</name>
</gene>
<evidence type="ECO:0000313" key="3">
    <source>
        <dbReference type="EMBL" id="KUG25936.1"/>
    </source>
</evidence>
<dbReference type="SUPFAM" id="SSF52129">
    <property type="entry name" value="Caspase-like"/>
    <property type="match status" value="1"/>
</dbReference>
<feature type="domain" description="ILEI/PANDER" evidence="2">
    <location>
        <begin position="468"/>
        <end position="557"/>
    </location>
</feature>
<dbReference type="EMBL" id="LNQE01000571">
    <property type="protein sequence ID" value="KUG25936.1"/>
    <property type="molecule type" value="Genomic_DNA"/>
</dbReference>
<dbReference type="InterPro" id="IPR052463">
    <property type="entry name" value="O-linked_mannose_GnT"/>
</dbReference>
<dbReference type="GO" id="GO:0008234">
    <property type="term" value="F:cysteine-type peptidase activity"/>
    <property type="evidence" value="ECO:0007669"/>
    <property type="project" value="InterPro"/>
</dbReference>
<feature type="domain" description="Gingipain" evidence="1">
    <location>
        <begin position="21"/>
        <end position="190"/>
    </location>
</feature>
<dbReference type="Pfam" id="PF15711">
    <property type="entry name" value="ILEI"/>
    <property type="match status" value="1"/>
</dbReference>
<dbReference type="PROSITE" id="PS52031">
    <property type="entry name" value="GG_LECTIN"/>
    <property type="match status" value="1"/>
</dbReference>
<dbReference type="PANTHER" id="PTHR46396">
    <property type="entry name" value="PROTEIN O-LINKED-MANNOSE BETA-1,2-N-ACETYLGLUCOSAMINYLTRANSFERASE 1"/>
    <property type="match status" value="1"/>
</dbReference>
<dbReference type="NCBIfam" id="TIGR04183">
    <property type="entry name" value="Por_Secre_tail"/>
    <property type="match status" value="1"/>
</dbReference>
<organism evidence="3">
    <name type="scientific">hydrocarbon metagenome</name>
    <dbReference type="NCBI Taxonomy" id="938273"/>
    <lineage>
        <taxon>unclassified sequences</taxon>
        <taxon>metagenomes</taxon>
        <taxon>ecological metagenomes</taxon>
    </lineage>
</organism>
<dbReference type="Gene3D" id="2.60.40.4070">
    <property type="match status" value="1"/>
</dbReference>
<sequence length="1015" mass="114284">MVQLKAANDSVVTNIIEPRPISGNYDHFYKTHDPQSDFGPFTPQEINQAINDGGLFISYVGHSGTATWDNSINTVSQLKNNVNRNPVISDFGCSTNKYGEPDIICFGERFLFDPDGQALNYIGNSSLGFLSTAVTVPKYFYESFKIDSLKEVGNAHIYAKSKLYQIFGNSQVFKVFALSNIILGDPAVRLRFPGLPNLTFEENPFLFTHSDMNDVSDSVEVGIIIKNLGLAPYREFEIQFNHYYENELLESKSDRYILPGYKDTLKVWIKTKELSGQHRLEVILDSKNEITEISEIDNAYSESFNVFSFSLRDLLPYTLLNGKQNNLAVLNPIRYAEYDFDILMQVSESEDFSNPQELTFSSTELKTTSPTLSLLNNRYWLRYKIDKSEFDFSAPKSFSGNGNYDFKIDDDYSFSSQSRIGVGYLNGKLTLSIDTLNISVLSAGWNAGATCVISVDGINQLDNSFFAGMGIVVFDPITMKVDTSAWFQLFDNRPNAEALAVLINNIPSGKIVVMGVADDGQHRLIPELRTAIKTLGSTKIDQLVFRGSWAIIGRKGASPGDQDILEDVKGVYDGAVYLEKKYIVPNSTGYLTTTKLGPVSLWDTLFVDYQIPSGAELSVTPIGIRQNEEVDTLSTFIVNSSTIPINFISSKSYPYTKFRFKFTQNENGDSPSISQIGVSHHNTAELAINYQTASIDRDTVMQGESIAVNFKASNVGEGRALNVRTKVDLFKSNTYLETVLDSTLLFINPESAIGVNCNQVISTEYEPGNYKFVIELDSDNSNIELYEDNNSFELPFVVIKDTVTSISSAVVSTNFDGYEIYDGDYVSPHPNIEIFLEYSGTYELSDTTTFDIRLNQKRISFSQLSTTYETQNNRIIFSYKPQLDNGDYALSVSGENIRPANSDAVEYVRFFKVSNENKILYPYNYPNPFMNETYFTFKLTKVPNELKIKIFTIAGRLIREIKLNREDLNYDLNRIYWNGRDEDGDLIANGVYLYKIISYDDNETTTVTNKLAIVR</sequence>
<evidence type="ECO:0000259" key="2">
    <source>
        <dbReference type="Pfam" id="PF15711"/>
    </source>
</evidence>
<dbReference type="InterPro" id="IPR013783">
    <property type="entry name" value="Ig-like_fold"/>
</dbReference>
<name>A0A0W8FYG1_9ZZZZ</name>
<dbReference type="GO" id="GO:0016266">
    <property type="term" value="P:protein O-linked glycosylation via N-acetyl-galactosamine"/>
    <property type="evidence" value="ECO:0007669"/>
    <property type="project" value="TreeGrafter"/>
</dbReference>
<dbReference type="InterPro" id="IPR029030">
    <property type="entry name" value="Caspase-like_dom_sf"/>
</dbReference>
<dbReference type="GO" id="GO:0047223">
    <property type="term" value="F:beta-1,3-galactosyl-O-glycosyl-glycoprotein beta-1,3-N-acetylglucosaminyltransferase activity"/>
    <property type="evidence" value="ECO:0007669"/>
    <property type="project" value="TreeGrafter"/>
</dbReference>
<dbReference type="InterPro" id="IPR026444">
    <property type="entry name" value="Secre_tail"/>
</dbReference>
<protein>
    <recommendedName>
        <fullName evidence="4">Gingipain domain-containing protein</fullName>
    </recommendedName>
</protein>
<dbReference type="Gene3D" id="2.60.40.10">
    <property type="entry name" value="Immunoglobulins"/>
    <property type="match status" value="2"/>
</dbReference>
<dbReference type="InterPro" id="IPR039477">
    <property type="entry name" value="ILEI/PANDER_dom"/>
</dbReference>
<dbReference type="GO" id="GO:0000139">
    <property type="term" value="C:Golgi membrane"/>
    <property type="evidence" value="ECO:0007669"/>
    <property type="project" value="TreeGrafter"/>
</dbReference>
<dbReference type="AlphaFoldDB" id="A0A0W8FYG1"/>
<comment type="caution">
    <text evidence="3">The sequence shown here is derived from an EMBL/GenBank/DDBJ whole genome shotgun (WGS) entry which is preliminary data.</text>
</comment>
<dbReference type="Gene3D" id="3.40.50.1460">
    <property type="match status" value="1"/>
</dbReference>
<reference evidence="3" key="1">
    <citation type="journal article" date="2015" name="Proc. Natl. Acad. Sci. U.S.A.">
        <title>Networks of energetic and metabolic interactions define dynamics in microbial communities.</title>
        <authorList>
            <person name="Embree M."/>
            <person name="Liu J.K."/>
            <person name="Al-Bassam M.M."/>
            <person name="Zengler K."/>
        </authorList>
    </citation>
    <scope>NUCLEOTIDE SEQUENCE</scope>
</reference>
<evidence type="ECO:0000259" key="1">
    <source>
        <dbReference type="Pfam" id="PF01364"/>
    </source>
</evidence>
<dbReference type="PANTHER" id="PTHR46396:SF1">
    <property type="entry name" value="PROTEIN O-LINKED-MANNOSE BETA-1,2-N-ACETYLGLUCOSAMINYLTRANSFERASE 1"/>
    <property type="match status" value="1"/>
</dbReference>